<comment type="caution">
    <text evidence="1">The sequence shown here is derived from an EMBL/GenBank/DDBJ whole genome shotgun (WGS) entry which is preliminary data.</text>
</comment>
<protein>
    <submittedName>
        <fullName evidence="1">Uncharacterized protein</fullName>
    </submittedName>
</protein>
<evidence type="ECO:0000313" key="1">
    <source>
        <dbReference type="EMBL" id="GFH88497.1"/>
    </source>
</evidence>
<accession>A0A7J0A866</accession>
<dbReference type="EMBL" id="BLLS01000229">
    <property type="protein sequence ID" value="GFH88497.1"/>
    <property type="molecule type" value="Genomic_DNA"/>
</dbReference>
<dbReference type="Proteomes" id="UP000491181">
    <property type="component" value="Unassembled WGS sequence"/>
</dbReference>
<name>A0A7J0A866_9BACE</name>
<sequence>MKNYIKNKSGYIFFLKNLHMKNILRIFEALK</sequence>
<proteinExistence type="predicted"/>
<organism evidence="1 2">
    <name type="scientific">Bacteroides acidifaciens</name>
    <dbReference type="NCBI Taxonomy" id="85831"/>
    <lineage>
        <taxon>Bacteria</taxon>
        <taxon>Pseudomonadati</taxon>
        <taxon>Bacteroidota</taxon>
        <taxon>Bacteroidia</taxon>
        <taxon>Bacteroidales</taxon>
        <taxon>Bacteroidaceae</taxon>
        <taxon>Bacteroides</taxon>
    </lineage>
</organism>
<reference evidence="1 2" key="1">
    <citation type="journal article" date="2020" name="Microbiome">
        <title>Single-cell genomics of uncultured bacteria reveals dietary fiber responders in the mouse gut microbiota.</title>
        <authorList>
            <person name="Chijiiwa R."/>
            <person name="Hosokawa M."/>
            <person name="Kogawa M."/>
            <person name="Nishikawa Y."/>
            <person name="Ide K."/>
            <person name="Sakanashi C."/>
            <person name="Takahashi K."/>
            <person name="Takeyama H."/>
        </authorList>
    </citation>
    <scope>NUCLEOTIDE SEQUENCE [LARGE SCALE GENOMIC DNA]</scope>
    <source>
        <strain evidence="1">IMSAGC_001</strain>
    </source>
</reference>
<dbReference type="AlphaFoldDB" id="A0A7J0A866"/>
<gene>
    <name evidence="1" type="ORF">IMSAGC001_03940</name>
</gene>
<evidence type="ECO:0000313" key="2">
    <source>
        <dbReference type="Proteomes" id="UP000491181"/>
    </source>
</evidence>